<gene>
    <name evidence="8" type="primary">truB</name>
    <name evidence="8" type="ORF">WCH_DF20240</name>
</gene>
<evidence type="ECO:0000259" key="7">
    <source>
        <dbReference type="Pfam" id="PF16198"/>
    </source>
</evidence>
<dbReference type="InterPro" id="IPR014780">
    <property type="entry name" value="tRNA_psdUridine_synth_TruB"/>
</dbReference>
<proteinExistence type="inferred from homology"/>
<feature type="domain" description="tRNA pseudouridylate synthase B C-terminal" evidence="7">
    <location>
        <begin position="127"/>
        <end position="167"/>
    </location>
</feature>
<dbReference type="InterPro" id="IPR020103">
    <property type="entry name" value="PsdUridine_synth_cat_dom_sf"/>
</dbReference>
<dbReference type="InterPro" id="IPR032819">
    <property type="entry name" value="TruB_C"/>
</dbReference>
<evidence type="ECO:0000259" key="6">
    <source>
        <dbReference type="Pfam" id="PF01509"/>
    </source>
</evidence>
<feature type="domain" description="Pseudouridine synthase II N-terminal" evidence="6">
    <location>
        <begin position="2"/>
        <end position="126"/>
    </location>
</feature>
<keyword evidence="4" id="KW-0819">tRNA processing</keyword>
<organism evidence="8">
    <name type="scientific">Waddlia chondrophila 2032/99</name>
    <dbReference type="NCBI Taxonomy" id="765953"/>
    <lineage>
        <taxon>Bacteria</taxon>
        <taxon>Pseudomonadati</taxon>
        <taxon>Chlamydiota</taxon>
        <taxon>Chlamydiia</taxon>
        <taxon>Parachlamydiales</taxon>
        <taxon>Waddliaceae</taxon>
        <taxon>Waddlia</taxon>
    </lineage>
</organism>
<dbReference type="AlphaFoldDB" id="F8LA46"/>
<dbReference type="PANTHER" id="PTHR13767:SF2">
    <property type="entry name" value="PSEUDOURIDYLATE SYNTHASE TRUB1"/>
    <property type="match status" value="1"/>
</dbReference>
<dbReference type="GO" id="GO:0003723">
    <property type="term" value="F:RNA binding"/>
    <property type="evidence" value="ECO:0007669"/>
    <property type="project" value="InterPro"/>
</dbReference>
<name>F8LA46_9BACT</name>
<dbReference type="GO" id="GO:0006400">
    <property type="term" value="P:tRNA modification"/>
    <property type="evidence" value="ECO:0007669"/>
    <property type="project" value="TreeGrafter"/>
</dbReference>
<dbReference type="Pfam" id="PF16198">
    <property type="entry name" value="TruB_C_2"/>
    <property type="match status" value="1"/>
</dbReference>
<evidence type="ECO:0000256" key="2">
    <source>
        <dbReference type="ARBA" id="ARBA00005642"/>
    </source>
</evidence>
<protein>
    <recommendedName>
        <fullName evidence="3">tRNA pseudouridine(55) synthase</fullName>
        <ecNumber evidence="3">5.4.99.25</ecNumber>
    </recommendedName>
</protein>
<keyword evidence="5 8" id="KW-0413">Isomerase</keyword>
<comment type="similarity">
    <text evidence="2">Belongs to the pseudouridine synthase TruB family. Type 1 subfamily.</text>
</comment>
<dbReference type="PANTHER" id="PTHR13767">
    <property type="entry name" value="TRNA-PSEUDOURIDINE SYNTHASE"/>
    <property type="match status" value="1"/>
</dbReference>
<dbReference type="Gene3D" id="3.30.2350.10">
    <property type="entry name" value="Pseudouridine synthase"/>
    <property type="match status" value="1"/>
</dbReference>
<dbReference type="SUPFAM" id="SSF55120">
    <property type="entry name" value="Pseudouridine synthase"/>
    <property type="match status" value="1"/>
</dbReference>
<evidence type="ECO:0000256" key="3">
    <source>
        <dbReference type="ARBA" id="ARBA00012787"/>
    </source>
</evidence>
<dbReference type="EC" id="5.4.99.25" evidence="3"/>
<comment type="catalytic activity">
    <reaction evidence="1">
        <text>uridine(55) in tRNA = pseudouridine(55) in tRNA</text>
        <dbReference type="Rhea" id="RHEA:42532"/>
        <dbReference type="Rhea" id="RHEA-COMP:10101"/>
        <dbReference type="Rhea" id="RHEA-COMP:10102"/>
        <dbReference type="ChEBI" id="CHEBI:65314"/>
        <dbReference type="ChEBI" id="CHEBI:65315"/>
        <dbReference type="EC" id="5.4.99.25"/>
    </reaction>
</comment>
<evidence type="ECO:0000313" key="8">
    <source>
        <dbReference type="EMBL" id="CCB90353.1"/>
    </source>
</evidence>
<dbReference type="NCBIfam" id="TIGR00431">
    <property type="entry name" value="TruB"/>
    <property type="match status" value="1"/>
</dbReference>
<evidence type="ECO:0000256" key="5">
    <source>
        <dbReference type="ARBA" id="ARBA00023235"/>
    </source>
</evidence>
<reference evidence="8" key="1">
    <citation type="submission" date="2011-05" db="EMBL/GenBank/DDBJ databases">
        <title>Unity in variety -- the pan-genome of the Chlamydiae.</title>
        <authorList>
            <person name="Collingro A."/>
            <person name="Tischler P."/>
            <person name="Weinmaier T."/>
            <person name="Penz T."/>
            <person name="Heinz E."/>
            <person name="Brunham R.C."/>
            <person name="Read T.D."/>
            <person name="Bavoil P.M."/>
            <person name="Sachse K."/>
            <person name="Kahane S."/>
            <person name="Friedman M.G."/>
            <person name="Rattei T."/>
            <person name="Myers G.S.A."/>
            <person name="Horn M."/>
        </authorList>
    </citation>
    <scope>NUCLEOTIDE SEQUENCE</scope>
    <source>
        <strain evidence="8">2032/99</strain>
    </source>
</reference>
<evidence type="ECO:0000256" key="1">
    <source>
        <dbReference type="ARBA" id="ARBA00000385"/>
    </source>
</evidence>
<dbReference type="GO" id="GO:0160148">
    <property type="term" value="F:tRNA pseudouridine(55) synthase activity"/>
    <property type="evidence" value="ECO:0007669"/>
    <property type="project" value="UniProtKB-EC"/>
</dbReference>
<dbReference type="Pfam" id="PF01509">
    <property type="entry name" value="TruB_N"/>
    <property type="match status" value="1"/>
</dbReference>
<dbReference type="EMBL" id="FR872598">
    <property type="protein sequence ID" value="CCB90353.1"/>
    <property type="molecule type" value="Genomic_DNA"/>
</dbReference>
<sequence length="192" mass="21643">MVMLIGRNYTKFSDHLMGQEKEYVGRVHLGIVTDTYDSDGVKLQTHSLIPSIEEISSALSHFQGVIEQIPPMYSAKKINGQKLYKLARQGEVIERKPVKLHVQTDLIAYEYPYLDIRVTCSKGTYIRSIAHDLGQSLGCGAHLATLTRTRSGSLTLADCFDGKQLDAPDLDVNELCSKILNHDRYLSKNRRF</sequence>
<evidence type="ECO:0000256" key="4">
    <source>
        <dbReference type="ARBA" id="ARBA00022694"/>
    </source>
</evidence>
<dbReference type="InterPro" id="IPR002501">
    <property type="entry name" value="PsdUridine_synth_N"/>
</dbReference>
<dbReference type="GO" id="GO:1990481">
    <property type="term" value="P:mRNA pseudouridine synthesis"/>
    <property type="evidence" value="ECO:0007669"/>
    <property type="project" value="TreeGrafter"/>
</dbReference>
<accession>F8LA46</accession>